<name>A0A1Z4KTJ1_ANAVA</name>
<reference evidence="1 2" key="1">
    <citation type="submission" date="2017-06" db="EMBL/GenBank/DDBJ databases">
        <title>Genome sequencing of cyanobaciteial culture collection at National Institute for Environmental Studies (NIES).</title>
        <authorList>
            <person name="Hirose Y."/>
            <person name="Shimura Y."/>
            <person name="Fujisawa T."/>
            <person name="Nakamura Y."/>
            <person name="Kawachi M."/>
        </authorList>
    </citation>
    <scope>NUCLEOTIDE SEQUENCE [LARGE SCALE GENOMIC DNA]</scope>
    <source>
        <strain evidence="1 2">NIES-23</strain>
    </source>
</reference>
<organism evidence="1 2">
    <name type="scientific">Trichormus variabilis NIES-23</name>
    <dbReference type="NCBI Taxonomy" id="1973479"/>
    <lineage>
        <taxon>Bacteria</taxon>
        <taxon>Bacillati</taxon>
        <taxon>Cyanobacteriota</taxon>
        <taxon>Cyanophyceae</taxon>
        <taxon>Nostocales</taxon>
        <taxon>Nostocaceae</taxon>
        <taxon>Trichormus</taxon>
    </lineage>
</organism>
<gene>
    <name evidence="1" type="ORF">NIES23_51350</name>
</gene>
<evidence type="ECO:0000313" key="1">
    <source>
        <dbReference type="EMBL" id="BAY72311.1"/>
    </source>
</evidence>
<dbReference type="EMBL" id="AP018216">
    <property type="protein sequence ID" value="BAY72311.1"/>
    <property type="molecule type" value="Genomic_DNA"/>
</dbReference>
<sequence>MFIDLIDDSIRYVTTIPFECFDMSPSDEFQQDRLFSQCNIKNNLARL</sequence>
<proteinExistence type="predicted"/>
<protein>
    <submittedName>
        <fullName evidence="1">Uncharacterized protein</fullName>
    </submittedName>
</protein>
<dbReference type="AlphaFoldDB" id="A0A1Z4KTJ1"/>
<accession>A0A1Z4KTJ1</accession>
<dbReference type="Proteomes" id="UP000217507">
    <property type="component" value="Chromosome"/>
</dbReference>
<evidence type="ECO:0000313" key="2">
    <source>
        <dbReference type="Proteomes" id="UP000217507"/>
    </source>
</evidence>